<evidence type="ECO:0000256" key="5">
    <source>
        <dbReference type="RuleBase" id="RU000383"/>
    </source>
</evidence>
<dbReference type="PANTHER" id="PTHR10177">
    <property type="entry name" value="CYCLINS"/>
    <property type="match status" value="1"/>
</dbReference>
<feature type="domain" description="Cyclin-like" evidence="7">
    <location>
        <begin position="95"/>
        <end position="181"/>
    </location>
</feature>
<proteinExistence type="inferred from homology"/>
<accession>A0A4S2MYL2</accession>
<keyword evidence="4" id="KW-0131">Cell cycle</keyword>
<evidence type="ECO:0000256" key="1">
    <source>
        <dbReference type="ARBA" id="ARBA00008742"/>
    </source>
</evidence>
<feature type="region of interest" description="Disordered" evidence="6">
    <location>
        <begin position="365"/>
        <end position="386"/>
    </location>
</feature>
<keyword evidence="3 5" id="KW-0195">Cyclin</keyword>
<dbReference type="GO" id="GO:0051301">
    <property type="term" value="P:cell division"/>
    <property type="evidence" value="ECO:0007669"/>
    <property type="project" value="UniProtKB-KW"/>
</dbReference>
<dbReference type="SUPFAM" id="SSF47954">
    <property type="entry name" value="Cyclin-like"/>
    <property type="match status" value="2"/>
</dbReference>
<name>A0A4S2MYL2_9PEZI</name>
<dbReference type="EMBL" id="ML220117">
    <property type="protein sequence ID" value="TGZ81791.1"/>
    <property type="molecule type" value="Genomic_DNA"/>
</dbReference>
<dbReference type="GO" id="GO:0016538">
    <property type="term" value="F:cyclin-dependent protein serine/threonine kinase regulator activity"/>
    <property type="evidence" value="ECO:0007669"/>
    <property type="project" value="UniProtKB-ARBA"/>
</dbReference>
<dbReference type="Gene3D" id="1.10.472.10">
    <property type="entry name" value="Cyclin-like"/>
    <property type="match status" value="2"/>
</dbReference>
<feature type="domain" description="Cyclin C-terminal" evidence="8">
    <location>
        <begin position="190"/>
        <end position="298"/>
    </location>
</feature>
<dbReference type="InParanoid" id="A0A4S2MYL2"/>
<dbReference type="InterPro" id="IPR013763">
    <property type="entry name" value="Cyclin-like_dom"/>
</dbReference>
<dbReference type="FunFam" id="1.10.472.10:FF:000010">
    <property type="entry name" value="G1/S-specific cyclin Cln1"/>
    <property type="match status" value="1"/>
</dbReference>
<dbReference type="InterPro" id="IPR036915">
    <property type="entry name" value="Cyclin-like_sf"/>
</dbReference>
<dbReference type="CDD" id="cd20559">
    <property type="entry name" value="CYCLIN_ScCLN_like"/>
    <property type="match status" value="1"/>
</dbReference>
<sequence length="386" mass="44502">MERDPRHYASRQPCDSYFVESMDQDDHIYDSGYIARMNAETQDEIAEDLSRLVAEEYQDEILEHMELMESETLPEVANIDIQEEIQWYMRAYLLEFIIEAHNAFKLLPETLFLTINLLDRYCSKRVVFKRHYQLVGCAAMLIAAKYGDKKDRVPTVRELKAMCCNLYEEDMFIQMEWHVLSTLNWTIGHPTVEAFLQLILQEAEYPDPKEEQMARYLAEIAMFHKDFVDVRPSVMARTVLVLARHILGTPQPPMSVWASTYNPEVLVILSQFIHAPSDTLKRKYEGPERGCVSHTLSSFMAYQAMLAHRNMPPTPPSEELSSQRMLIDEPANCMTPQKHHAVPTGYMTPPITPNSGYVDNSVPSAVSNTHRVPSTPPHPRHSYYVS</sequence>
<evidence type="ECO:0000256" key="4">
    <source>
        <dbReference type="ARBA" id="ARBA00023306"/>
    </source>
</evidence>
<evidence type="ECO:0000259" key="7">
    <source>
        <dbReference type="SMART" id="SM00385"/>
    </source>
</evidence>
<dbReference type="GO" id="GO:0044843">
    <property type="term" value="P:cell cycle G1/S phase transition"/>
    <property type="evidence" value="ECO:0007669"/>
    <property type="project" value="UniProtKB-ARBA"/>
</dbReference>
<protein>
    <submittedName>
        <fullName evidence="9">Uncharacterized protein</fullName>
    </submittedName>
</protein>
<dbReference type="InterPro" id="IPR004367">
    <property type="entry name" value="Cyclin_C-dom"/>
</dbReference>
<dbReference type="STRING" id="341454.A0A4S2MYL2"/>
<comment type="similarity">
    <text evidence="1 5">Belongs to the cyclin family.</text>
</comment>
<dbReference type="PROSITE" id="PS00292">
    <property type="entry name" value="CYCLINS"/>
    <property type="match status" value="1"/>
</dbReference>
<evidence type="ECO:0000313" key="10">
    <source>
        <dbReference type="Proteomes" id="UP000298138"/>
    </source>
</evidence>
<dbReference type="Pfam" id="PF00134">
    <property type="entry name" value="Cyclin_N"/>
    <property type="match status" value="1"/>
</dbReference>
<evidence type="ECO:0000256" key="3">
    <source>
        <dbReference type="ARBA" id="ARBA00023127"/>
    </source>
</evidence>
<dbReference type="InterPro" id="IPR048258">
    <property type="entry name" value="Cyclins_cyclin-box"/>
</dbReference>
<dbReference type="InterPro" id="IPR006671">
    <property type="entry name" value="Cyclin_N"/>
</dbReference>
<feature type="domain" description="Cyclin-like" evidence="7">
    <location>
        <begin position="194"/>
        <end position="275"/>
    </location>
</feature>
<keyword evidence="2" id="KW-0132">Cell division</keyword>
<keyword evidence="10" id="KW-1185">Reference proteome</keyword>
<dbReference type="SMART" id="SM01332">
    <property type="entry name" value="Cyclin_C"/>
    <property type="match status" value="1"/>
</dbReference>
<dbReference type="InterPro" id="IPR039361">
    <property type="entry name" value="Cyclin"/>
</dbReference>
<dbReference type="Pfam" id="PF02984">
    <property type="entry name" value="Cyclin_C"/>
    <property type="match status" value="1"/>
</dbReference>
<dbReference type="CDD" id="cd20537">
    <property type="entry name" value="CYCLIN_CCNO-like_rpt2"/>
    <property type="match status" value="1"/>
</dbReference>
<reference evidence="9 10" key="1">
    <citation type="submission" date="2019-04" db="EMBL/GenBank/DDBJ databases">
        <title>Comparative genomics and transcriptomics to analyze fruiting body development in filamentous ascomycetes.</title>
        <authorList>
            <consortium name="DOE Joint Genome Institute"/>
            <person name="Lutkenhaus R."/>
            <person name="Traeger S."/>
            <person name="Breuer J."/>
            <person name="Kuo A."/>
            <person name="Lipzen A."/>
            <person name="Pangilinan J."/>
            <person name="Dilworth D."/>
            <person name="Sandor L."/>
            <person name="Poggeler S."/>
            <person name="Barry K."/>
            <person name="Grigoriev I.V."/>
            <person name="Nowrousian M."/>
        </authorList>
    </citation>
    <scope>NUCLEOTIDE SEQUENCE [LARGE SCALE GENOMIC DNA]</scope>
    <source>
        <strain evidence="9 10">CBS 389.68</strain>
    </source>
</reference>
<dbReference type="OrthoDB" id="5590282at2759"/>
<dbReference type="Proteomes" id="UP000298138">
    <property type="component" value="Unassembled WGS sequence"/>
</dbReference>
<evidence type="ECO:0000256" key="2">
    <source>
        <dbReference type="ARBA" id="ARBA00022618"/>
    </source>
</evidence>
<dbReference type="AlphaFoldDB" id="A0A4S2MYL2"/>
<evidence type="ECO:0000259" key="8">
    <source>
        <dbReference type="SMART" id="SM01332"/>
    </source>
</evidence>
<dbReference type="SMART" id="SM00385">
    <property type="entry name" value="CYCLIN"/>
    <property type="match status" value="2"/>
</dbReference>
<evidence type="ECO:0000313" key="9">
    <source>
        <dbReference type="EMBL" id="TGZ81791.1"/>
    </source>
</evidence>
<gene>
    <name evidence="9" type="ORF">EX30DRAFT_232915</name>
</gene>
<evidence type="ECO:0000256" key="6">
    <source>
        <dbReference type="SAM" id="MobiDB-lite"/>
    </source>
</evidence>
<dbReference type="GO" id="GO:0051726">
    <property type="term" value="P:regulation of cell cycle"/>
    <property type="evidence" value="ECO:0007669"/>
    <property type="project" value="UniProtKB-ARBA"/>
</dbReference>
<organism evidence="9 10">
    <name type="scientific">Ascodesmis nigricans</name>
    <dbReference type="NCBI Taxonomy" id="341454"/>
    <lineage>
        <taxon>Eukaryota</taxon>
        <taxon>Fungi</taxon>
        <taxon>Dikarya</taxon>
        <taxon>Ascomycota</taxon>
        <taxon>Pezizomycotina</taxon>
        <taxon>Pezizomycetes</taxon>
        <taxon>Pezizales</taxon>
        <taxon>Ascodesmidaceae</taxon>
        <taxon>Ascodesmis</taxon>
    </lineage>
</organism>